<feature type="coiled-coil region" evidence="1">
    <location>
        <begin position="165"/>
        <end position="192"/>
    </location>
</feature>
<reference evidence="4 5" key="1">
    <citation type="submission" date="2019-03" db="EMBL/GenBank/DDBJ databases">
        <title>Deep-cultivation of Planctomycetes and their phenomic and genomic characterization uncovers novel biology.</title>
        <authorList>
            <person name="Wiegand S."/>
            <person name="Jogler M."/>
            <person name="Boedeker C."/>
            <person name="Pinto D."/>
            <person name="Vollmers J."/>
            <person name="Rivas-Marin E."/>
            <person name="Kohn T."/>
            <person name="Peeters S.H."/>
            <person name="Heuer A."/>
            <person name="Rast P."/>
            <person name="Oberbeckmann S."/>
            <person name="Bunk B."/>
            <person name="Jeske O."/>
            <person name="Meyerdierks A."/>
            <person name="Storesund J.E."/>
            <person name="Kallscheuer N."/>
            <person name="Luecker S."/>
            <person name="Lage O.M."/>
            <person name="Pohl T."/>
            <person name="Merkel B.J."/>
            <person name="Hornburger P."/>
            <person name="Mueller R.-W."/>
            <person name="Bruemmer F."/>
            <person name="Labrenz M."/>
            <person name="Spormann A.M."/>
            <person name="Op den Camp H."/>
            <person name="Overmann J."/>
            <person name="Amann R."/>
            <person name="Jetten M.S.M."/>
            <person name="Mascher T."/>
            <person name="Medema M.H."/>
            <person name="Devos D.P."/>
            <person name="Kaster A.-K."/>
            <person name="Ovreas L."/>
            <person name="Rohde M."/>
            <person name="Galperin M.Y."/>
            <person name="Jogler C."/>
        </authorList>
    </citation>
    <scope>NUCLEOTIDE SEQUENCE [LARGE SCALE GENOMIC DNA]</scope>
    <source>
        <strain evidence="4 5">V202</strain>
    </source>
</reference>
<dbReference type="Proteomes" id="UP000318384">
    <property type="component" value="Chromosome"/>
</dbReference>
<proteinExistence type="predicted"/>
<gene>
    <name evidence="4" type="ORF">V202x_53140</name>
</gene>
<protein>
    <submittedName>
        <fullName evidence="4">Uncharacterized protein</fullName>
    </submittedName>
</protein>
<keyword evidence="1" id="KW-0175">Coiled coil</keyword>
<evidence type="ECO:0000256" key="2">
    <source>
        <dbReference type="SAM" id="MobiDB-lite"/>
    </source>
</evidence>
<name>A0A517X328_9PLAN</name>
<feature type="transmembrane region" description="Helical" evidence="3">
    <location>
        <begin position="143"/>
        <end position="165"/>
    </location>
</feature>
<dbReference type="AlphaFoldDB" id="A0A517X328"/>
<evidence type="ECO:0000313" key="4">
    <source>
        <dbReference type="EMBL" id="QDU11889.1"/>
    </source>
</evidence>
<keyword evidence="3" id="KW-1133">Transmembrane helix</keyword>
<feature type="transmembrane region" description="Helical" evidence="3">
    <location>
        <begin position="118"/>
        <end position="137"/>
    </location>
</feature>
<feature type="region of interest" description="Disordered" evidence="2">
    <location>
        <begin position="1"/>
        <end position="20"/>
    </location>
</feature>
<dbReference type="InterPro" id="IPR036259">
    <property type="entry name" value="MFS_trans_sf"/>
</dbReference>
<dbReference type="EMBL" id="CP037422">
    <property type="protein sequence ID" value="QDU11889.1"/>
    <property type="molecule type" value="Genomic_DNA"/>
</dbReference>
<dbReference type="RefSeq" id="WP_145179657.1">
    <property type="nucleotide sequence ID" value="NZ_CP037422.1"/>
</dbReference>
<dbReference type="SUPFAM" id="SSF103473">
    <property type="entry name" value="MFS general substrate transporter"/>
    <property type="match status" value="1"/>
</dbReference>
<organism evidence="4 5">
    <name type="scientific">Gimesia aquarii</name>
    <dbReference type="NCBI Taxonomy" id="2527964"/>
    <lineage>
        <taxon>Bacteria</taxon>
        <taxon>Pseudomonadati</taxon>
        <taxon>Planctomycetota</taxon>
        <taxon>Planctomycetia</taxon>
        <taxon>Planctomycetales</taxon>
        <taxon>Planctomycetaceae</taxon>
        <taxon>Gimesia</taxon>
    </lineage>
</organism>
<sequence length="266" mass="29041">MVADSEEEPTIPNSWSFSGPGNPDYENPAFKAYAAAQFLNFEGYHRFRHTLKVGNAKLLPILSYLGLALVSIGLGAWAFQLPADSFWQSICIEVAAGVAIFALFPVVFAVARKKTKPTYTCIIIATLIFGVIGYFSSGVRQSFFIEAAVGLVLLMLLDIGFNHLLNVLEEIRKNAEQDLAAFEQDVDDAEEALSPVHGYALGGGAIEETLQVELLKKHHEICKIISSDEAYAGNDFVSVITRVNDLKANDSQAYLRAKAYADQISG</sequence>
<evidence type="ECO:0000256" key="1">
    <source>
        <dbReference type="SAM" id="Coils"/>
    </source>
</evidence>
<evidence type="ECO:0000313" key="5">
    <source>
        <dbReference type="Proteomes" id="UP000318384"/>
    </source>
</evidence>
<keyword evidence="5" id="KW-1185">Reference proteome</keyword>
<keyword evidence="3" id="KW-0472">Membrane</keyword>
<feature type="transmembrane region" description="Helical" evidence="3">
    <location>
        <begin position="86"/>
        <end position="111"/>
    </location>
</feature>
<keyword evidence="3" id="KW-0812">Transmembrane</keyword>
<feature type="transmembrane region" description="Helical" evidence="3">
    <location>
        <begin position="58"/>
        <end position="80"/>
    </location>
</feature>
<accession>A0A517X328</accession>
<evidence type="ECO:0000256" key="3">
    <source>
        <dbReference type="SAM" id="Phobius"/>
    </source>
</evidence>